<feature type="transmembrane region" description="Helical" evidence="1">
    <location>
        <begin position="135"/>
        <end position="161"/>
    </location>
</feature>
<name>A0ABZ2REN2_ECTME</name>
<keyword evidence="3" id="KW-1185">Reference proteome</keyword>
<keyword evidence="1" id="KW-1133">Transmembrane helix</keyword>
<sequence length="266" mass="29763">MADFYSSMRIVWKTVFFRIVLVLLVLMAITVFMSGFFSGRQPATVALDVGISIVRLVLPFFIVMLVHELFGREFERRLYLNSLTYPRGRGGFLCSRFVTVLIVLIFVASLLFLLVGILVWLISGWYEQSTKVDLGVGYLVVAGFVLLDALVVSSFALLLSVYASSSSFVLFSTLGFVISSRSFGSIVEMLERDSSLGFGVEGYSVGLELLHCLLPDLGALDVRMIALYGSFEFFPDDWAMIVLNCLSYTLLLLLISVAILRRKRFE</sequence>
<reference evidence="2 3" key="1">
    <citation type="submission" date="2024-03" db="EMBL/GenBank/DDBJ databases">
        <title>Complete genome of BD2.</title>
        <authorList>
            <person name="Cao G."/>
        </authorList>
    </citation>
    <scope>NUCLEOTIDE SEQUENCE [LARGE SCALE GENOMIC DNA]</scope>
    <source>
        <strain evidence="2 3">BD2</strain>
    </source>
</reference>
<keyword evidence="1" id="KW-0472">Membrane</keyword>
<dbReference type="EMBL" id="CP148074">
    <property type="protein sequence ID" value="WXL25072.1"/>
    <property type="molecule type" value="Genomic_DNA"/>
</dbReference>
<accession>A0ABZ2REN2</accession>
<feature type="transmembrane region" description="Helical" evidence="1">
    <location>
        <begin position="15"/>
        <end position="37"/>
    </location>
</feature>
<feature type="transmembrane region" description="Helical" evidence="1">
    <location>
        <begin position="97"/>
        <end position="123"/>
    </location>
</feature>
<evidence type="ECO:0000313" key="3">
    <source>
        <dbReference type="Proteomes" id="UP001476583"/>
    </source>
</evidence>
<evidence type="ECO:0000313" key="2">
    <source>
        <dbReference type="EMBL" id="WXL25072.1"/>
    </source>
</evidence>
<feature type="transmembrane region" description="Helical" evidence="1">
    <location>
        <begin position="238"/>
        <end position="260"/>
    </location>
</feature>
<dbReference type="Proteomes" id="UP001476583">
    <property type="component" value="Chromosome"/>
</dbReference>
<organism evidence="2 3">
    <name type="scientific">Ectopseudomonas mendocina</name>
    <name type="common">Pseudomonas mendocina</name>
    <dbReference type="NCBI Taxonomy" id="300"/>
    <lineage>
        <taxon>Bacteria</taxon>
        <taxon>Pseudomonadati</taxon>
        <taxon>Pseudomonadota</taxon>
        <taxon>Gammaproteobacteria</taxon>
        <taxon>Pseudomonadales</taxon>
        <taxon>Pseudomonadaceae</taxon>
        <taxon>Ectopseudomonas</taxon>
    </lineage>
</organism>
<feature type="transmembrane region" description="Helical" evidence="1">
    <location>
        <begin position="49"/>
        <end position="70"/>
    </location>
</feature>
<evidence type="ECO:0008006" key="4">
    <source>
        <dbReference type="Google" id="ProtNLM"/>
    </source>
</evidence>
<keyword evidence="1" id="KW-0812">Transmembrane</keyword>
<evidence type="ECO:0000256" key="1">
    <source>
        <dbReference type="SAM" id="Phobius"/>
    </source>
</evidence>
<gene>
    <name evidence="2" type="ORF">WG219_17455</name>
</gene>
<proteinExistence type="predicted"/>
<protein>
    <recommendedName>
        <fullName evidence="4">ABC transporter permease</fullName>
    </recommendedName>
</protein>